<evidence type="ECO:0000313" key="4">
    <source>
        <dbReference type="Proteomes" id="UP001500212"/>
    </source>
</evidence>
<accession>A0ABP8TKR3</accession>
<sequence>MIRKLTATGVVAAAAAGFMLLGGAAQAEQHSAGQTNHRPTAYSAHHSGWTPRRHRHHWHGWGWWRHRNHRGHHFHVQH</sequence>
<dbReference type="EMBL" id="BAABHJ010000012">
    <property type="protein sequence ID" value="GAA4610680.1"/>
    <property type="molecule type" value="Genomic_DNA"/>
</dbReference>
<evidence type="ECO:0000256" key="2">
    <source>
        <dbReference type="SAM" id="SignalP"/>
    </source>
</evidence>
<gene>
    <name evidence="3" type="ORF">GCM10023195_44540</name>
</gene>
<reference evidence="4" key="1">
    <citation type="journal article" date="2019" name="Int. J. Syst. Evol. Microbiol.">
        <title>The Global Catalogue of Microorganisms (GCM) 10K type strain sequencing project: providing services to taxonomists for standard genome sequencing and annotation.</title>
        <authorList>
            <consortium name="The Broad Institute Genomics Platform"/>
            <consortium name="The Broad Institute Genome Sequencing Center for Infectious Disease"/>
            <person name="Wu L."/>
            <person name="Ma J."/>
        </authorList>
    </citation>
    <scope>NUCLEOTIDE SEQUENCE [LARGE SCALE GENOMIC DNA]</scope>
    <source>
        <strain evidence="4">JCM 17938</strain>
    </source>
</reference>
<feature type="chain" id="PRO_5047402509" evidence="2">
    <location>
        <begin position="28"/>
        <end position="78"/>
    </location>
</feature>
<evidence type="ECO:0000256" key="1">
    <source>
        <dbReference type="SAM" id="MobiDB-lite"/>
    </source>
</evidence>
<keyword evidence="2" id="KW-0732">Signal</keyword>
<feature type="compositionally biased region" description="Polar residues" evidence="1">
    <location>
        <begin position="28"/>
        <end position="38"/>
    </location>
</feature>
<name>A0ABP8TKR3_9ACTN</name>
<proteinExistence type="predicted"/>
<feature type="signal peptide" evidence="2">
    <location>
        <begin position="1"/>
        <end position="27"/>
    </location>
</feature>
<feature type="region of interest" description="Disordered" evidence="1">
    <location>
        <begin position="25"/>
        <end position="49"/>
    </location>
</feature>
<dbReference type="Proteomes" id="UP001500212">
    <property type="component" value="Unassembled WGS sequence"/>
</dbReference>
<protein>
    <submittedName>
        <fullName evidence="3">Uncharacterized protein</fullName>
    </submittedName>
</protein>
<keyword evidence="4" id="KW-1185">Reference proteome</keyword>
<organism evidence="3 4">
    <name type="scientific">Actinoallomurus liliacearum</name>
    <dbReference type="NCBI Taxonomy" id="1080073"/>
    <lineage>
        <taxon>Bacteria</taxon>
        <taxon>Bacillati</taxon>
        <taxon>Actinomycetota</taxon>
        <taxon>Actinomycetes</taxon>
        <taxon>Streptosporangiales</taxon>
        <taxon>Thermomonosporaceae</taxon>
        <taxon>Actinoallomurus</taxon>
    </lineage>
</organism>
<dbReference type="RefSeq" id="WP_345357455.1">
    <property type="nucleotide sequence ID" value="NZ_BAABHJ010000012.1"/>
</dbReference>
<evidence type="ECO:0000313" key="3">
    <source>
        <dbReference type="EMBL" id="GAA4610680.1"/>
    </source>
</evidence>
<comment type="caution">
    <text evidence="3">The sequence shown here is derived from an EMBL/GenBank/DDBJ whole genome shotgun (WGS) entry which is preliminary data.</text>
</comment>